<sequence length="262" mass="28689">MLPEAAVAGLVADRLAERRAGQPPLVLGLCGAQGSGKSTVAARLAERFEGSAILSLDDLYRTHAERQQLAREVHPLFATRGVPGTHDVALGVATLAAITRGEAVPLPRFDKAIDDRAPQATWPAAPVPCSLIIFEGWCVGARPQGEEALAAPINRLEAEEDADGIWRRHVNAVLAADYPALFDQLDMLVLMMPPDWPTVLRWRTQQEEALRRARGKGAGVMDDTQLARFVSHYERLTRHIWAEMPSRADLCLRLDESRALIG</sequence>
<dbReference type="RefSeq" id="WP_058753620.1">
    <property type="nucleotide sequence ID" value="NZ_LDTE01000147.1"/>
</dbReference>
<name>A0A147IJM7_9SPHN</name>
<dbReference type="Proteomes" id="UP000074072">
    <property type="component" value="Unassembled WGS sequence"/>
</dbReference>
<organism evidence="1 2">
    <name type="scientific">Sphingomonas sanguinis</name>
    <dbReference type="NCBI Taxonomy" id="33051"/>
    <lineage>
        <taxon>Bacteria</taxon>
        <taxon>Pseudomonadati</taxon>
        <taxon>Pseudomonadota</taxon>
        <taxon>Alphaproteobacteria</taxon>
        <taxon>Sphingomonadales</taxon>
        <taxon>Sphingomonadaceae</taxon>
        <taxon>Sphingomonas</taxon>
    </lineage>
</organism>
<protein>
    <submittedName>
        <fullName evidence="1">Kinase</fullName>
    </submittedName>
</protein>
<dbReference type="PANTHER" id="PTHR10285">
    <property type="entry name" value="URIDINE KINASE"/>
    <property type="match status" value="1"/>
</dbReference>
<comment type="caution">
    <text evidence="1">The sequence shown here is derived from an EMBL/GenBank/DDBJ whole genome shotgun (WGS) entry which is preliminary data.</text>
</comment>
<gene>
    <name evidence="1" type="ORF">SB4_17725</name>
</gene>
<dbReference type="Pfam" id="PF13671">
    <property type="entry name" value="AAA_33"/>
    <property type="match status" value="1"/>
</dbReference>
<dbReference type="EMBL" id="LDTE01000147">
    <property type="protein sequence ID" value="KTT94218.1"/>
    <property type="molecule type" value="Genomic_DNA"/>
</dbReference>
<keyword evidence="1" id="KW-0418">Kinase</keyword>
<dbReference type="AlphaFoldDB" id="A0A147IJM7"/>
<dbReference type="PRINTS" id="PR00988">
    <property type="entry name" value="URIDINKINASE"/>
</dbReference>
<dbReference type="OrthoDB" id="455474at2"/>
<dbReference type="PATRIC" id="fig|33051.4.peg.1041"/>
<keyword evidence="1" id="KW-0808">Transferase</keyword>
<reference evidence="1 2" key="1">
    <citation type="journal article" date="2016" name="Front. Microbiol.">
        <title>Genomic Resource of Rice Seed Associated Bacteria.</title>
        <authorList>
            <person name="Midha S."/>
            <person name="Bansal K."/>
            <person name="Sharma S."/>
            <person name="Kumar N."/>
            <person name="Patil P.P."/>
            <person name="Chaudhry V."/>
            <person name="Patil P.B."/>
        </authorList>
    </citation>
    <scope>NUCLEOTIDE SEQUENCE [LARGE SCALE GENOMIC DNA]</scope>
    <source>
        <strain evidence="1 2">SB4</strain>
    </source>
</reference>
<evidence type="ECO:0000313" key="1">
    <source>
        <dbReference type="EMBL" id="KTT94218.1"/>
    </source>
</evidence>
<dbReference type="Gene3D" id="3.40.50.300">
    <property type="entry name" value="P-loop containing nucleotide triphosphate hydrolases"/>
    <property type="match status" value="1"/>
</dbReference>
<proteinExistence type="predicted"/>
<dbReference type="SUPFAM" id="SSF52540">
    <property type="entry name" value="P-loop containing nucleoside triphosphate hydrolases"/>
    <property type="match status" value="1"/>
</dbReference>
<dbReference type="InterPro" id="IPR027417">
    <property type="entry name" value="P-loop_NTPase"/>
</dbReference>
<evidence type="ECO:0000313" key="2">
    <source>
        <dbReference type="Proteomes" id="UP000074072"/>
    </source>
</evidence>
<accession>A0A147IJM7</accession>
<dbReference type="GO" id="GO:0016301">
    <property type="term" value="F:kinase activity"/>
    <property type="evidence" value="ECO:0007669"/>
    <property type="project" value="UniProtKB-KW"/>
</dbReference>